<protein>
    <submittedName>
        <fullName evidence="2">Uncharacterized protein</fullName>
    </submittedName>
</protein>
<evidence type="ECO:0000313" key="2">
    <source>
        <dbReference type="EMBL" id="KNC48789.1"/>
    </source>
</evidence>
<name>A0A0L0D8X1_THETB</name>
<evidence type="ECO:0000256" key="1">
    <source>
        <dbReference type="SAM" id="MobiDB-lite"/>
    </source>
</evidence>
<evidence type="ECO:0000313" key="3">
    <source>
        <dbReference type="Proteomes" id="UP000054408"/>
    </source>
</evidence>
<accession>A0A0L0D8X1</accession>
<reference evidence="2 3" key="1">
    <citation type="submission" date="2010-05" db="EMBL/GenBank/DDBJ databases">
        <title>The Genome Sequence of Thecamonas trahens ATCC 50062.</title>
        <authorList>
            <consortium name="The Broad Institute Genome Sequencing Platform"/>
            <person name="Russ C."/>
            <person name="Cuomo C."/>
            <person name="Shea T."/>
            <person name="Young S.K."/>
            <person name="Zeng Q."/>
            <person name="Koehrsen M."/>
            <person name="Haas B."/>
            <person name="Borodovsky M."/>
            <person name="Guigo R."/>
            <person name="Alvarado L."/>
            <person name="Berlin A."/>
            <person name="Bochicchio J."/>
            <person name="Borenstein D."/>
            <person name="Chapman S."/>
            <person name="Chen Z."/>
            <person name="Freedman E."/>
            <person name="Gellesch M."/>
            <person name="Goldberg J."/>
            <person name="Griggs A."/>
            <person name="Gujja S."/>
            <person name="Heilman E."/>
            <person name="Heiman D."/>
            <person name="Hepburn T."/>
            <person name="Howarth C."/>
            <person name="Jen D."/>
            <person name="Larson L."/>
            <person name="Mehta T."/>
            <person name="Park D."/>
            <person name="Pearson M."/>
            <person name="Roberts A."/>
            <person name="Saif S."/>
            <person name="Shenoy N."/>
            <person name="Sisk P."/>
            <person name="Stolte C."/>
            <person name="Sykes S."/>
            <person name="Thomson T."/>
            <person name="Walk T."/>
            <person name="White J."/>
            <person name="Yandava C."/>
            <person name="Burger G."/>
            <person name="Gray M.W."/>
            <person name="Holland P.W.H."/>
            <person name="King N."/>
            <person name="Lang F.B.F."/>
            <person name="Roger A.J."/>
            <person name="Ruiz-Trillo I."/>
            <person name="Lander E."/>
            <person name="Nusbaum C."/>
        </authorList>
    </citation>
    <scope>NUCLEOTIDE SEQUENCE [LARGE SCALE GENOMIC DNA]</scope>
    <source>
        <strain evidence="2 3">ATCC 50062</strain>
    </source>
</reference>
<keyword evidence="3" id="KW-1185">Reference proteome</keyword>
<gene>
    <name evidence="2" type="ORF">AMSG_00568</name>
</gene>
<dbReference type="EMBL" id="GL349434">
    <property type="protein sequence ID" value="KNC48789.1"/>
    <property type="molecule type" value="Genomic_DNA"/>
</dbReference>
<dbReference type="RefSeq" id="XP_013762840.1">
    <property type="nucleotide sequence ID" value="XM_013907386.1"/>
</dbReference>
<feature type="compositionally biased region" description="Low complexity" evidence="1">
    <location>
        <begin position="137"/>
        <end position="146"/>
    </location>
</feature>
<organism evidence="2 3">
    <name type="scientific">Thecamonas trahens ATCC 50062</name>
    <dbReference type="NCBI Taxonomy" id="461836"/>
    <lineage>
        <taxon>Eukaryota</taxon>
        <taxon>Apusozoa</taxon>
        <taxon>Apusomonadida</taxon>
        <taxon>Apusomonadidae</taxon>
        <taxon>Thecamonas</taxon>
    </lineage>
</organism>
<dbReference type="GeneID" id="25560369"/>
<dbReference type="Proteomes" id="UP000054408">
    <property type="component" value="Unassembled WGS sequence"/>
</dbReference>
<sequence>MALQPPVGASLNTAASSTAVLAAQIRSEGIRLSPDVRSQVARTRAAVSAANSRIAELEARSLWDTPPRSQPLGSVPHILAVDGSAPTFAQLKHAIAAMSLSPSPPRSRPAAASAALTSLEALTLSANMAASSAASAAIRSSRVPAARPRPRISRRPPSAPSTAPLRPFTSARRAEFSADAALASSRAAVAASSLRAPLSLADL</sequence>
<feature type="region of interest" description="Disordered" evidence="1">
    <location>
        <begin position="137"/>
        <end position="170"/>
    </location>
</feature>
<proteinExistence type="predicted"/>
<dbReference type="AlphaFoldDB" id="A0A0L0D8X1"/>